<dbReference type="SUPFAM" id="SSF102588">
    <property type="entry name" value="LmbE-like"/>
    <property type="match status" value="1"/>
</dbReference>
<dbReference type="PATRIC" id="fig|1279009.4.peg.379"/>
<dbReference type="GO" id="GO:0019213">
    <property type="term" value="F:deacetylase activity"/>
    <property type="evidence" value="ECO:0007669"/>
    <property type="project" value="InterPro"/>
</dbReference>
<protein>
    <recommendedName>
        <fullName evidence="3">Bacillithiol biosynthesis deacetylase BshB1</fullName>
    </recommendedName>
</protein>
<reference evidence="1 2" key="1">
    <citation type="journal article" date="2013" name="Genome Announc.">
        <title>Draft Genome Sequence of Cesiribacter andamanensis Strain AMV16T, Isolated from a Soil Sample from a Mud Volcano in the Andaman Islands, India.</title>
        <authorList>
            <person name="Shivaji S."/>
            <person name="Ara S."/>
            <person name="Begum Z."/>
            <person name="Srinivas T.N."/>
            <person name="Singh A."/>
            <person name="Kumar Pinnaka A."/>
        </authorList>
    </citation>
    <scope>NUCLEOTIDE SEQUENCE [LARGE SCALE GENOMIC DNA]</scope>
    <source>
        <strain evidence="1 2">AMV16</strain>
    </source>
</reference>
<dbReference type="OrthoDB" id="9778719at2"/>
<name>M7NS05_9BACT</name>
<comment type="caution">
    <text evidence="1">The sequence shown here is derived from an EMBL/GenBank/DDBJ whole genome shotgun (WGS) entry which is preliminary data.</text>
</comment>
<dbReference type="GO" id="GO:0071793">
    <property type="term" value="P:bacillithiol biosynthetic process"/>
    <property type="evidence" value="ECO:0007669"/>
    <property type="project" value="InterPro"/>
</dbReference>
<dbReference type="InterPro" id="IPR003737">
    <property type="entry name" value="GlcNAc_PI_deacetylase-related"/>
</dbReference>
<evidence type="ECO:0008006" key="3">
    <source>
        <dbReference type="Google" id="ProtNLM"/>
    </source>
</evidence>
<organism evidence="1 2">
    <name type="scientific">Cesiribacter andamanensis AMV16</name>
    <dbReference type="NCBI Taxonomy" id="1279009"/>
    <lineage>
        <taxon>Bacteria</taxon>
        <taxon>Pseudomonadati</taxon>
        <taxon>Bacteroidota</taxon>
        <taxon>Cytophagia</taxon>
        <taxon>Cytophagales</taxon>
        <taxon>Cesiribacteraceae</taxon>
        <taxon>Cesiribacter</taxon>
    </lineage>
</organism>
<dbReference type="InterPro" id="IPR024078">
    <property type="entry name" value="LmbE-like_dom_sf"/>
</dbReference>
<dbReference type="Gene3D" id="3.40.50.10320">
    <property type="entry name" value="LmbE-like"/>
    <property type="match status" value="1"/>
</dbReference>
<keyword evidence="2" id="KW-1185">Reference proteome</keyword>
<evidence type="ECO:0000313" key="1">
    <source>
        <dbReference type="EMBL" id="EMR04480.1"/>
    </source>
</evidence>
<dbReference type="STRING" id="1279009.ADICEAN_00378"/>
<dbReference type="AlphaFoldDB" id="M7NS05"/>
<proteinExistence type="predicted"/>
<dbReference type="RefSeq" id="WP_009193787.1">
    <property type="nucleotide sequence ID" value="NZ_AODQ01000005.1"/>
</dbReference>
<accession>M7NS05</accession>
<dbReference type="eggNOG" id="COG2120">
    <property type="taxonomic scope" value="Bacteria"/>
</dbReference>
<gene>
    <name evidence="1" type="ORF">ADICEAN_00378</name>
</gene>
<sequence length="240" mass="26967">MIQKLDILVLSAHPDDAELCCSGTVAAMVAAGKKVGFVDFTQGELGTRGTAELRLQEAEASARVLGLSVRDNLGMRDGFFKVDEEHILQLVAKIRQYQPDIVLANAVDDRHPDHGRAAQLVKEAFFLSGLRRVETRLEGTLQQEWRPRQLFHYIQSNYIQPDVVVDITDHWETKMASIRAFGSQFHDPNSKEPETFISSDRFMKFIESRAREWGQSIGVTYGEGFTVSKQIGVKSLSDLL</sequence>
<evidence type="ECO:0000313" key="2">
    <source>
        <dbReference type="Proteomes" id="UP000011910"/>
    </source>
</evidence>
<dbReference type="PANTHER" id="PTHR12993">
    <property type="entry name" value="N-ACETYLGLUCOSAMINYL-PHOSPHATIDYLINOSITOL DE-N-ACETYLASE-RELATED"/>
    <property type="match status" value="1"/>
</dbReference>
<dbReference type="GO" id="GO:0016811">
    <property type="term" value="F:hydrolase activity, acting on carbon-nitrogen (but not peptide) bonds, in linear amides"/>
    <property type="evidence" value="ECO:0007669"/>
    <property type="project" value="TreeGrafter"/>
</dbReference>
<dbReference type="EMBL" id="AODQ01000005">
    <property type="protein sequence ID" value="EMR04480.1"/>
    <property type="molecule type" value="Genomic_DNA"/>
</dbReference>
<dbReference type="PANTHER" id="PTHR12993:SF30">
    <property type="entry name" value="N-ACETYL-ALPHA-D-GLUCOSAMINYL L-MALATE DEACETYLASE 1"/>
    <property type="match status" value="1"/>
</dbReference>
<dbReference type="NCBIfam" id="TIGR04001">
    <property type="entry name" value="thiol_BshB1"/>
    <property type="match status" value="1"/>
</dbReference>
<dbReference type="InterPro" id="IPR023842">
    <property type="entry name" value="Bacillithiol_biosynth_BshB1"/>
</dbReference>
<dbReference type="Proteomes" id="UP000011910">
    <property type="component" value="Unassembled WGS sequence"/>
</dbReference>
<dbReference type="Pfam" id="PF02585">
    <property type="entry name" value="PIG-L"/>
    <property type="match status" value="1"/>
</dbReference>